<evidence type="ECO:0000256" key="1">
    <source>
        <dbReference type="ARBA" id="ARBA00022801"/>
    </source>
</evidence>
<dbReference type="CDD" id="cd05829">
    <property type="entry name" value="Sortase_F"/>
    <property type="match status" value="1"/>
</dbReference>
<protein>
    <submittedName>
        <fullName evidence="3">Class F sortase</fullName>
    </submittedName>
</protein>
<organism evidence="3 4">
    <name type="scientific">Streptomyces ficellus</name>
    <dbReference type="NCBI Taxonomy" id="1977088"/>
    <lineage>
        <taxon>Bacteria</taxon>
        <taxon>Bacillati</taxon>
        <taxon>Actinomycetota</taxon>
        <taxon>Actinomycetes</taxon>
        <taxon>Kitasatosporales</taxon>
        <taxon>Streptomycetaceae</taxon>
        <taxon>Streptomyces</taxon>
    </lineage>
</organism>
<dbReference type="Proteomes" id="UP001174050">
    <property type="component" value="Unassembled WGS sequence"/>
</dbReference>
<evidence type="ECO:0000313" key="4">
    <source>
        <dbReference type="Proteomes" id="UP001174050"/>
    </source>
</evidence>
<evidence type="ECO:0000256" key="2">
    <source>
        <dbReference type="SAM" id="MobiDB-lite"/>
    </source>
</evidence>
<proteinExistence type="predicted"/>
<dbReference type="SUPFAM" id="SSF63817">
    <property type="entry name" value="Sortase"/>
    <property type="match status" value="1"/>
</dbReference>
<dbReference type="InterPro" id="IPR005754">
    <property type="entry name" value="Sortase"/>
</dbReference>
<dbReference type="EMBL" id="JAUEPL010000025">
    <property type="protein sequence ID" value="MDN3295867.1"/>
    <property type="molecule type" value="Genomic_DNA"/>
</dbReference>
<feature type="compositionally biased region" description="Low complexity" evidence="2">
    <location>
        <begin position="44"/>
        <end position="57"/>
    </location>
</feature>
<reference evidence="3" key="1">
    <citation type="submission" date="2023-06" db="EMBL/GenBank/DDBJ databases">
        <title>WGS-Sequencing of Streptomyces ficellus isolate 21 collected from sand in Gara Djebilet Iron Mine in Algeria.</title>
        <authorList>
            <person name="Zegers G.P."/>
            <person name="Gomez A."/>
            <person name="Gueddou A."/>
            <person name="Zahara A.F."/>
            <person name="Worth M."/>
            <person name="Sevigny J.L."/>
            <person name="Tisa L."/>
        </authorList>
    </citation>
    <scope>NUCLEOTIDE SEQUENCE</scope>
    <source>
        <strain evidence="3">AS11</strain>
    </source>
</reference>
<feature type="region of interest" description="Disordered" evidence="2">
    <location>
        <begin position="32"/>
        <end position="57"/>
    </location>
</feature>
<dbReference type="InterPro" id="IPR042001">
    <property type="entry name" value="Sortase_F"/>
</dbReference>
<dbReference type="Gene3D" id="2.40.260.10">
    <property type="entry name" value="Sortase"/>
    <property type="match status" value="1"/>
</dbReference>
<dbReference type="Pfam" id="PF04203">
    <property type="entry name" value="Sortase"/>
    <property type="match status" value="1"/>
</dbReference>
<gene>
    <name evidence="3" type="ORF">QWM81_17785</name>
</gene>
<dbReference type="RefSeq" id="WP_290113022.1">
    <property type="nucleotide sequence ID" value="NZ_JAUEPL010000025.1"/>
</dbReference>
<sequence length="218" mass="23166">MGLDHSGLEQRRRSPWGALALVMLTGLAMMRNGVDTHPGPPQPASAAVSESRRAALAPTPPAALQPLAYAPASRIRIESIGVDAPIMDVGLDQEGWIDAPPAQDPNMAGWYQNGISPGQRGTSVIVGHVDNEAGPAVFYGLGSLKPGRHVEVTRYDGRVAVFQVYGIEVFSKEDFPGVRVYGDTGHAELRVITCGGGYSKANGYDGNVVVFARMVETR</sequence>
<keyword evidence="4" id="KW-1185">Reference proteome</keyword>
<dbReference type="InterPro" id="IPR023365">
    <property type="entry name" value="Sortase_dom-sf"/>
</dbReference>
<keyword evidence="1" id="KW-0378">Hydrolase</keyword>
<accession>A0ABT7Z8N8</accession>
<name>A0ABT7Z8N8_9ACTN</name>
<comment type="caution">
    <text evidence="3">The sequence shown here is derived from an EMBL/GenBank/DDBJ whole genome shotgun (WGS) entry which is preliminary data.</text>
</comment>
<dbReference type="NCBIfam" id="NF033748">
    <property type="entry name" value="class_F_sortase"/>
    <property type="match status" value="1"/>
</dbReference>
<evidence type="ECO:0000313" key="3">
    <source>
        <dbReference type="EMBL" id="MDN3295867.1"/>
    </source>
</evidence>